<organism evidence="2 3">
    <name type="scientific">Oceanipulchritudo coccoides</name>
    <dbReference type="NCBI Taxonomy" id="2706888"/>
    <lineage>
        <taxon>Bacteria</taxon>
        <taxon>Pseudomonadati</taxon>
        <taxon>Verrucomicrobiota</taxon>
        <taxon>Opitutia</taxon>
        <taxon>Puniceicoccales</taxon>
        <taxon>Oceanipulchritudinaceae</taxon>
        <taxon>Oceanipulchritudo</taxon>
    </lineage>
</organism>
<evidence type="ECO:0000256" key="1">
    <source>
        <dbReference type="SAM" id="Phobius"/>
    </source>
</evidence>
<protein>
    <submittedName>
        <fullName evidence="2">DUF456 domain-containing protein</fullName>
    </submittedName>
</protein>
<reference evidence="2 3" key="1">
    <citation type="submission" date="2020-02" db="EMBL/GenBank/DDBJ databases">
        <title>Albibacoteraceae fam. nov., the first described family within the subdivision 4 Verrucomicrobia.</title>
        <authorList>
            <person name="Xi F."/>
        </authorList>
    </citation>
    <scope>NUCLEOTIDE SEQUENCE [LARGE SCALE GENOMIC DNA]</scope>
    <source>
        <strain evidence="2 3">CK1056</strain>
    </source>
</reference>
<dbReference type="Pfam" id="PF04306">
    <property type="entry name" value="DUF456"/>
    <property type="match status" value="1"/>
</dbReference>
<dbReference type="PANTHER" id="PTHR39165:SF1">
    <property type="entry name" value="DUF456 DOMAIN-CONTAINING PROTEIN"/>
    <property type="match status" value="1"/>
</dbReference>
<name>A0A6B2LZM3_9BACT</name>
<evidence type="ECO:0000313" key="3">
    <source>
        <dbReference type="Proteomes" id="UP000478417"/>
    </source>
</evidence>
<dbReference type="PANTHER" id="PTHR39165">
    <property type="entry name" value="IG HYPOTHETICAL 17883"/>
    <property type="match status" value="1"/>
</dbReference>
<accession>A0A6B2LZM3</accession>
<keyword evidence="1" id="KW-1133">Transmembrane helix</keyword>
<keyword evidence="1" id="KW-0472">Membrane</keyword>
<dbReference type="Proteomes" id="UP000478417">
    <property type="component" value="Unassembled WGS sequence"/>
</dbReference>
<feature type="transmembrane region" description="Helical" evidence="1">
    <location>
        <begin position="82"/>
        <end position="112"/>
    </location>
</feature>
<dbReference type="RefSeq" id="WP_163962527.1">
    <property type="nucleotide sequence ID" value="NZ_JAAGNX010000001.1"/>
</dbReference>
<feature type="transmembrane region" description="Helical" evidence="1">
    <location>
        <begin position="45"/>
        <end position="70"/>
    </location>
</feature>
<keyword evidence="3" id="KW-1185">Reference proteome</keyword>
<sequence length="158" mass="16221">MLSLILATSLIALGLLGTLLPILPGTVIAFSGIAVHKLLLGEASVSWEFVAIALGITLLTLVIDAWCTWWGARRFGASWKGALGAVLGGIFGLLFFSLPGLILGPIVGAVLFELLDNRSGPEAARAGAGTVVGALIAFVLKIGLTTGMVAAFYISLMA</sequence>
<feature type="transmembrane region" description="Helical" evidence="1">
    <location>
        <begin position="132"/>
        <end position="156"/>
    </location>
</feature>
<keyword evidence="1" id="KW-0812">Transmembrane</keyword>
<dbReference type="AlphaFoldDB" id="A0A6B2LZM3"/>
<gene>
    <name evidence="2" type="ORF">G0Q06_03535</name>
</gene>
<dbReference type="EMBL" id="JAAGNX010000001">
    <property type="protein sequence ID" value="NDV61516.1"/>
    <property type="molecule type" value="Genomic_DNA"/>
</dbReference>
<comment type="caution">
    <text evidence="2">The sequence shown here is derived from an EMBL/GenBank/DDBJ whole genome shotgun (WGS) entry which is preliminary data.</text>
</comment>
<dbReference type="InterPro" id="IPR007403">
    <property type="entry name" value="DUF456"/>
</dbReference>
<evidence type="ECO:0000313" key="2">
    <source>
        <dbReference type="EMBL" id="NDV61516.1"/>
    </source>
</evidence>
<proteinExistence type="predicted"/>